<dbReference type="PROSITE" id="PS01229">
    <property type="entry name" value="COF_2"/>
    <property type="match status" value="1"/>
</dbReference>
<dbReference type="SFLD" id="SFLDG01140">
    <property type="entry name" value="C2.B:_Phosphomannomutase_and_P"/>
    <property type="match status" value="1"/>
</dbReference>
<keyword evidence="2" id="KW-1185">Reference proteome</keyword>
<dbReference type="OrthoDB" id="3180855at2"/>
<dbReference type="EC" id="5.2.1.8" evidence="1"/>
<dbReference type="Pfam" id="PF08282">
    <property type="entry name" value="Hydrolase_3"/>
    <property type="match status" value="1"/>
</dbReference>
<sequence length="267" mass="29816">MTTPDIRAVFFDIDGTLTSFVTHTIPQSTIDALHQLQAKGVKVFICSGRAPSHMTVVLDMIPVTFDGIVGLNGQYCVDDHGFLKKESLDPRDVRTIVAWLDRNPDVVANFCESDYVYFNQVTEPMRATWRQLGKTAPKVFVDDPHTRPETHETFQVSPYIDDEQEREIVSLCANVQGVRWHPDFVDLIPADGGKPKGMERFMRHYGWTREQVMAFGDGGNDVTMLEFAGIGVAMGNATEGPKAAADYVTDDVDHDGVMNALKHFHVL</sequence>
<dbReference type="InterPro" id="IPR036412">
    <property type="entry name" value="HAD-like_sf"/>
</dbReference>
<evidence type="ECO:0000313" key="1">
    <source>
        <dbReference type="EMBL" id="KFI94611.1"/>
    </source>
</evidence>
<dbReference type="Proteomes" id="UP000029004">
    <property type="component" value="Unassembled WGS sequence"/>
</dbReference>
<dbReference type="InterPro" id="IPR000150">
    <property type="entry name" value="Cof"/>
</dbReference>
<dbReference type="AlphaFoldDB" id="A0A087DGG1"/>
<name>A0A087DGG1_9BIFI</name>
<dbReference type="NCBIfam" id="TIGR00099">
    <property type="entry name" value="Cof-subfamily"/>
    <property type="match status" value="1"/>
</dbReference>
<keyword evidence="1" id="KW-0413">Isomerase</keyword>
<protein>
    <submittedName>
        <fullName evidence="1">Hydrolase</fullName>
        <ecNumber evidence="1">5.2.1.8</ecNumber>
    </submittedName>
</protein>
<dbReference type="PANTHER" id="PTHR10000:SF25">
    <property type="entry name" value="PHOSPHATASE YKRA-RELATED"/>
    <property type="match status" value="1"/>
</dbReference>
<accession>A0A087DGG1</accession>
<dbReference type="GO" id="GO:0000287">
    <property type="term" value="F:magnesium ion binding"/>
    <property type="evidence" value="ECO:0007669"/>
    <property type="project" value="TreeGrafter"/>
</dbReference>
<proteinExistence type="predicted"/>
<dbReference type="SFLD" id="SFLDG01144">
    <property type="entry name" value="C2.B.4:_PGP_Like"/>
    <property type="match status" value="1"/>
</dbReference>
<reference evidence="1 2" key="1">
    <citation type="submission" date="2014-03" db="EMBL/GenBank/DDBJ databases">
        <title>Genomics of Bifidobacteria.</title>
        <authorList>
            <person name="Ventura M."/>
            <person name="Milani C."/>
            <person name="Lugli G.A."/>
        </authorList>
    </citation>
    <scope>NUCLEOTIDE SEQUENCE [LARGE SCALE GENOMIC DNA]</scope>
    <source>
        <strain evidence="1 2">DSM 23968</strain>
    </source>
</reference>
<dbReference type="InterPro" id="IPR006379">
    <property type="entry name" value="HAD-SF_hydro_IIB"/>
</dbReference>
<keyword evidence="1" id="KW-0378">Hydrolase</keyword>
<evidence type="ECO:0000313" key="2">
    <source>
        <dbReference type="Proteomes" id="UP000029004"/>
    </source>
</evidence>
<dbReference type="SUPFAM" id="SSF56784">
    <property type="entry name" value="HAD-like"/>
    <property type="match status" value="1"/>
</dbReference>
<dbReference type="GO" id="GO:0003755">
    <property type="term" value="F:peptidyl-prolyl cis-trans isomerase activity"/>
    <property type="evidence" value="ECO:0007669"/>
    <property type="project" value="UniProtKB-EC"/>
</dbReference>
<dbReference type="CDD" id="cd07517">
    <property type="entry name" value="HAD_HPP"/>
    <property type="match status" value="1"/>
</dbReference>
<dbReference type="InterPro" id="IPR023214">
    <property type="entry name" value="HAD_sf"/>
</dbReference>
<dbReference type="PANTHER" id="PTHR10000">
    <property type="entry name" value="PHOSPHOSERINE PHOSPHATASE"/>
    <property type="match status" value="1"/>
</dbReference>
<dbReference type="RefSeq" id="WP_034530000.1">
    <property type="nucleotide sequence ID" value="NZ_JGZP01000021.1"/>
</dbReference>
<dbReference type="NCBIfam" id="TIGR01484">
    <property type="entry name" value="HAD-SF-IIB"/>
    <property type="match status" value="1"/>
</dbReference>
<dbReference type="SFLD" id="SFLDS00003">
    <property type="entry name" value="Haloacid_Dehalogenase"/>
    <property type="match status" value="1"/>
</dbReference>
<comment type="caution">
    <text evidence="1">The sequence shown here is derived from an EMBL/GenBank/DDBJ whole genome shotgun (WGS) entry which is preliminary data.</text>
</comment>
<dbReference type="GO" id="GO:0005829">
    <property type="term" value="C:cytosol"/>
    <property type="evidence" value="ECO:0007669"/>
    <property type="project" value="TreeGrafter"/>
</dbReference>
<organism evidence="1 2">
    <name type="scientific">Bifidobacterium stellenboschense</name>
    <dbReference type="NCBI Taxonomy" id="762211"/>
    <lineage>
        <taxon>Bacteria</taxon>
        <taxon>Bacillati</taxon>
        <taxon>Actinomycetota</taxon>
        <taxon>Actinomycetes</taxon>
        <taxon>Bifidobacteriales</taxon>
        <taxon>Bifidobacteriaceae</taxon>
        <taxon>Bifidobacterium</taxon>
    </lineage>
</organism>
<dbReference type="Gene3D" id="3.40.50.1000">
    <property type="entry name" value="HAD superfamily/HAD-like"/>
    <property type="match status" value="1"/>
</dbReference>
<dbReference type="Gene3D" id="3.30.1240.10">
    <property type="match status" value="1"/>
</dbReference>
<dbReference type="STRING" id="762211.BSTEL_1281"/>
<dbReference type="EMBL" id="JGZP01000021">
    <property type="protein sequence ID" value="KFI94611.1"/>
    <property type="molecule type" value="Genomic_DNA"/>
</dbReference>
<dbReference type="eggNOG" id="COG0561">
    <property type="taxonomic scope" value="Bacteria"/>
</dbReference>
<dbReference type="GO" id="GO:0016791">
    <property type="term" value="F:phosphatase activity"/>
    <property type="evidence" value="ECO:0007669"/>
    <property type="project" value="UniProtKB-ARBA"/>
</dbReference>
<gene>
    <name evidence="1" type="ORF">BSTEL_1281</name>
</gene>